<sequence length="154" mass="17412">MGKGPDLLSKDYNSEKKFTLTTYSPNGVVITSLHKDIEEEFESIFLEAQAGIVPDHVEELVKEHNLDPLLSQKSNVGETAQNLSEAKNKLKYLIELFEKVIEVALPLMIKEIAFGLCSRWTLLVKFENFESFDVSSFVLSTLFCVAWPIEKALN</sequence>
<gene>
    <name evidence="1" type="ORF">Sradi_0199300</name>
</gene>
<reference evidence="1" key="2">
    <citation type="journal article" date="2024" name="Plant">
        <title>Genomic evolution and insights into agronomic trait innovations of Sesamum species.</title>
        <authorList>
            <person name="Miao H."/>
            <person name="Wang L."/>
            <person name="Qu L."/>
            <person name="Liu H."/>
            <person name="Sun Y."/>
            <person name="Le M."/>
            <person name="Wang Q."/>
            <person name="Wei S."/>
            <person name="Zheng Y."/>
            <person name="Lin W."/>
            <person name="Duan Y."/>
            <person name="Cao H."/>
            <person name="Xiong S."/>
            <person name="Wang X."/>
            <person name="Wei L."/>
            <person name="Li C."/>
            <person name="Ma Q."/>
            <person name="Ju M."/>
            <person name="Zhao R."/>
            <person name="Li G."/>
            <person name="Mu C."/>
            <person name="Tian Q."/>
            <person name="Mei H."/>
            <person name="Zhang T."/>
            <person name="Gao T."/>
            <person name="Zhang H."/>
        </authorList>
    </citation>
    <scope>NUCLEOTIDE SEQUENCE</scope>
    <source>
        <strain evidence="1">G02</strain>
    </source>
</reference>
<protein>
    <submittedName>
        <fullName evidence="1">Uncharacterized protein</fullName>
    </submittedName>
</protein>
<name>A0AAW2VZ13_SESRA</name>
<dbReference type="AlphaFoldDB" id="A0AAW2VZ13"/>
<proteinExistence type="predicted"/>
<dbReference type="EMBL" id="JACGWJ010000002">
    <property type="protein sequence ID" value="KAL0434914.1"/>
    <property type="molecule type" value="Genomic_DNA"/>
</dbReference>
<reference evidence="1" key="1">
    <citation type="submission" date="2020-06" db="EMBL/GenBank/DDBJ databases">
        <authorList>
            <person name="Li T."/>
            <person name="Hu X."/>
            <person name="Zhang T."/>
            <person name="Song X."/>
            <person name="Zhang H."/>
            <person name="Dai N."/>
            <person name="Sheng W."/>
            <person name="Hou X."/>
            <person name="Wei L."/>
        </authorList>
    </citation>
    <scope>NUCLEOTIDE SEQUENCE</scope>
    <source>
        <strain evidence="1">G02</strain>
        <tissue evidence="1">Leaf</tissue>
    </source>
</reference>
<comment type="caution">
    <text evidence="1">The sequence shown here is derived from an EMBL/GenBank/DDBJ whole genome shotgun (WGS) entry which is preliminary data.</text>
</comment>
<accession>A0AAW2VZ13</accession>
<evidence type="ECO:0000313" key="1">
    <source>
        <dbReference type="EMBL" id="KAL0434914.1"/>
    </source>
</evidence>
<organism evidence="1">
    <name type="scientific">Sesamum radiatum</name>
    <name type="common">Black benniseed</name>
    <dbReference type="NCBI Taxonomy" id="300843"/>
    <lineage>
        <taxon>Eukaryota</taxon>
        <taxon>Viridiplantae</taxon>
        <taxon>Streptophyta</taxon>
        <taxon>Embryophyta</taxon>
        <taxon>Tracheophyta</taxon>
        <taxon>Spermatophyta</taxon>
        <taxon>Magnoliopsida</taxon>
        <taxon>eudicotyledons</taxon>
        <taxon>Gunneridae</taxon>
        <taxon>Pentapetalae</taxon>
        <taxon>asterids</taxon>
        <taxon>lamiids</taxon>
        <taxon>Lamiales</taxon>
        <taxon>Pedaliaceae</taxon>
        <taxon>Sesamum</taxon>
    </lineage>
</organism>